<feature type="transmembrane region" description="Helical" evidence="1">
    <location>
        <begin position="40"/>
        <end position="59"/>
    </location>
</feature>
<organism evidence="2 3">
    <name type="scientific">Hydrogenivirga caldilitoris</name>
    <dbReference type="NCBI Taxonomy" id="246264"/>
    <lineage>
        <taxon>Bacteria</taxon>
        <taxon>Pseudomonadati</taxon>
        <taxon>Aquificota</taxon>
        <taxon>Aquificia</taxon>
        <taxon>Aquificales</taxon>
        <taxon>Aquificaceae</taxon>
        <taxon>Hydrogenivirga</taxon>
    </lineage>
</organism>
<reference evidence="2 3" key="1">
    <citation type="submission" date="2018-10" db="EMBL/GenBank/DDBJ databases">
        <title>Genomic Encyclopedia of Archaeal and Bacterial Type Strains, Phase II (KMG-II): from individual species to whole genera.</title>
        <authorList>
            <person name="Goeker M."/>
        </authorList>
    </citation>
    <scope>NUCLEOTIDE SEQUENCE [LARGE SCALE GENOMIC DNA]</scope>
    <source>
        <strain evidence="2 3">DSM 16510</strain>
    </source>
</reference>
<keyword evidence="1" id="KW-0812">Transmembrane</keyword>
<evidence type="ECO:0000313" key="3">
    <source>
        <dbReference type="Proteomes" id="UP000267841"/>
    </source>
</evidence>
<dbReference type="RefSeq" id="WP_121010895.1">
    <property type="nucleotide sequence ID" value="NZ_RCCJ01000001.1"/>
</dbReference>
<dbReference type="OrthoDB" id="9899705at2"/>
<comment type="caution">
    <text evidence="2">The sequence shown here is derived from an EMBL/GenBank/DDBJ whole genome shotgun (WGS) entry which is preliminary data.</text>
</comment>
<dbReference type="Proteomes" id="UP000267841">
    <property type="component" value="Unassembled WGS sequence"/>
</dbReference>
<keyword evidence="3" id="KW-1185">Reference proteome</keyword>
<dbReference type="AlphaFoldDB" id="A0A497XR42"/>
<keyword evidence="1" id="KW-1133">Transmembrane helix</keyword>
<keyword evidence="1" id="KW-0472">Membrane</keyword>
<dbReference type="EMBL" id="RCCJ01000001">
    <property type="protein sequence ID" value="RLJ70734.1"/>
    <property type="molecule type" value="Genomic_DNA"/>
</dbReference>
<proteinExistence type="predicted"/>
<name>A0A497XR42_9AQUI</name>
<evidence type="ECO:0000256" key="1">
    <source>
        <dbReference type="SAM" id="Phobius"/>
    </source>
</evidence>
<evidence type="ECO:0000313" key="2">
    <source>
        <dbReference type="EMBL" id="RLJ70734.1"/>
    </source>
</evidence>
<feature type="transmembrane region" description="Helical" evidence="1">
    <location>
        <begin position="7"/>
        <end position="28"/>
    </location>
</feature>
<accession>A0A497XR42</accession>
<sequence>MQFLRKLWQVISFIFVLYGFYLLFLFFWDTLIRVNEKLALPLAAFLTLIAMGISAIFWIRKHLRGTSPSVS</sequence>
<protein>
    <submittedName>
        <fullName evidence="2">Uncharacterized protein</fullName>
    </submittedName>
</protein>
<gene>
    <name evidence="2" type="ORF">BCF55_1016</name>
</gene>